<accession>A0A556PLR3</accession>
<dbReference type="SUPFAM" id="SSF56300">
    <property type="entry name" value="Metallo-dependent phosphatases"/>
    <property type="match status" value="1"/>
</dbReference>
<dbReference type="Gene3D" id="3.60.21.10">
    <property type="match status" value="1"/>
</dbReference>
<dbReference type="GO" id="GO:0016787">
    <property type="term" value="F:hydrolase activity"/>
    <property type="evidence" value="ECO:0007669"/>
    <property type="project" value="UniProtKB-UniRule"/>
</dbReference>
<dbReference type="InterPro" id="IPR024654">
    <property type="entry name" value="Calcineurin-like_PHP_lpxH"/>
</dbReference>
<evidence type="ECO:0000256" key="4">
    <source>
        <dbReference type="RuleBase" id="RU362039"/>
    </source>
</evidence>
<organism evidence="6 7">
    <name type="scientific">Allobacillus salarius</name>
    <dbReference type="NCBI Taxonomy" id="1955272"/>
    <lineage>
        <taxon>Bacteria</taxon>
        <taxon>Bacillati</taxon>
        <taxon>Bacillota</taxon>
        <taxon>Bacilli</taxon>
        <taxon>Bacillales</taxon>
        <taxon>Bacillaceae</taxon>
        <taxon>Allobacillus</taxon>
    </lineage>
</organism>
<dbReference type="RefSeq" id="WP_144088635.1">
    <property type="nucleotide sequence ID" value="NZ_VMHE01000010.1"/>
</dbReference>
<reference evidence="6 7" key="1">
    <citation type="submission" date="2019-07" db="EMBL/GenBank/DDBJ databases">
        <title>Allobacillus sp. nov. SKP isolated from shrimp paste of Euphausiacea.</title>
        <authorList>
            <person name="Kanchanasin P."/>
            <person name="Tanasupawat S."/>
            <person name="Shi W."/>
            <person name="Wu L."/>
            <person name="Ma J."/>
        </authorList>
    </citation>
    <scope>NUCLEOTIDE SEQUENCE [LARGE SCALE GENOMIC DNA]</scope>
    <source>
        <strain evidence="6 7">SKP4-8</strain>
    </source>
</reference>
<dbReference type="InterPro" id="IPR029052">
    <property type="entry name" value="Metallo-depent_PP-like"/>
</dbReference>
<dbReference type="PROSITE" id="PS01269">
    <property type="entry name" value="UPF0025"/>
    <property type="match status" value="1"/>
</dbReference>
<gene>
    <name evidence="6" type="ORF">FPQ13_07045</name>
</gene>
<evidence type="ECO:0000313" key="7">
    <source>
        <dbReference type="Proteomes" id="UP000316425"/>
    </source>
</evidence>
<dbReference type="EC" id="3.1.4.-" evidence="4"/>
<comment type="cofactor">
    <cofactor evidence="4">
        <name>a divalent metal cation</name>
        <dbReference type="ChEBI" id="CHEBI:60240"/>
    </cofactor>
</comment>
<dbReference type="GO" id="GO:0046872">
    <property type="term" value="F:metal ion binding"/>
    <property type="evidence" value="ECO:0007669"/>
    <property type="project" value="UniProtKB-KW"/>
</dbReference>
<keyword evidence="3" id="KW-0378">Hydrolase</keyword>
<dbReference type="Proteomes" id="UP000316425">
    <property type="component" value="Unassembled WGS sequence"/>
</dbReference>
<dbReference type="AlphaFoldDB" id="A0A556PLR3"/>
<dbReference type="NCBIfam" id="TIGR00040">
    <property type="entry name" value="yfcE"/>
    <property type="match status" value="1"/>
</dbReference>
<keyword evidence="2 4" id="KW-0479">Metal-binding</keyword>
<protein>
    <recommendedName>
        <fullName evidence="4">Phosphoesterase</fullName>
        <ecNumber evidence="4">3.1.4.-</ecNumber>
    </recommendedName>
</protein>
<proteinExistence type="inferred from homology"/>
<keyword evidence="7" id="KW-1185">Reference proteome</keyword>
<evidence type="ECO:0000256" key="2">
    <source>
        <dbReference type="ARBA" id="ARBA00022723"/>
    </source>
</evidence>
<dbReference type="EMBL" id="VMHE01000010">
    <property type="protein sequence ID" value="TSJ65316.1"/>
    <property type="molecule type" value="Genomic_DNA"/>
</dbReference>
<dbReference type="OrthoDB" id="9800565at2"/>
<comment type="similarity">
    <text evidence="1 4">Belongs to the metallophosphoesterase superfamily. YfcE family.</text>
</comment>
<dbReference type="PANTHER" id="PTHR11124">
    <property type="entry name" value="VACUOLAR SORTING PROTEIN VPS29"/>
    <property type="match status" value="1"/>
</dbReference>
<evidence type="ECO:0000313" key="6">
    <source>
        <dbReference type="EMBL" id="TSJ65316.1"/>
    </source>
</evidence>
<feature type="domain" description="Calcineurin-like phosphoesterase" evidence="5">
    <location>
        <begin position="1"/>
        <end position="152"/>
    </location>
</feature>
<name>A0A556PLR3_9BACI</name>
<evidence type="ECO:0000256" key="1">
    <source>
        <dbReference type="ARBA" id="ARBA00008950"/>
    </source>
</evidence>
<dbReference type="Pfam" id="PF12850">
    <property type="entry name" value="Metallophos_2"/>
    <property type="match status" value="1"/>
</dbReference>
<sequence length="163" mass="18231">MKAIVIGDTHMPKKAEGLSKRLVSELGQADLIIHTGDWSSLDVYEELSRFAEVKGVKGNVDNVEIVERFPKKLLLTVKGFRIGVIHGDGTTGTTEKRALKAFEDDDVDVVLFGHSHIPYLRFHQKTLLINPGSPTDKRKVPVNSFVVLTIEETIETSFKFFHS</sequence>
<dbReference type="InterPro" id="IPR000979">
    <property type="entry name" value="Phosphodiesterase_MJ0936/Vps29"/>
</dbReference>
<evidence type="ECO:0000259" key="5">
    <source>
        <dbReference type="Pfam" id="PF12850"/>
    </source>
</evidence>
<comment type="caution">
    <text evidence="6">The sequence shown here is derived from an EMBL/GenBank/DDBJ whole genome shotgun (WGS) entry which is preliminary data.</text>
</comment>
<evidence type="ECO:0000256" key="3">
    <source>
        <dbReference type="ARBA" id="ARBA00022801"/>
    </source>
</evidence>
<dbReference type="InterPro" id="IPR020935">
    <property type="entry name" value="PdiEstase_YfcE_CS"/>
</dbReference>